<dbReference type="Pfam" id="PF11251">
    <property type="entry name" value="DUF3050"/>
    <property type="match status" value="1"/>
</dbReference>
<evidence type="ECO:0000313" key="1">
    <source>
        <dbReference type="EMBL" id="OGG96477.1"/>
    </source>
</evidence>
<dbReference type="Gene3D" id="1.20.910.10">
    <property type="entry name" value="Heme oxygenase-like"/>
    <property type="match status" value="1"/>
</dbReference>
<evidence type="ECO:0000313" key="2">
    <source>
        <dbReference type="Proteomes" id="UP000178449"/>
    </source>
</evidence>
<dbReference type="EMBL" id="MFNE01000012">
    <property type="protein sequence ID" value="OGG96477.1"/>
    <property type="molecule type" value="Genomic_DNA"/>
</dbReference>
<reference evidence="1 2" key="1">
    <citation type="journal article" date="2016" name="Nat. Commun.">
        <title>Thousands of microbial genomes shed light on interconnected biogeochemical processes in an aquifer system.</title>
        <authorList>
            <person name="Anantharaman K."/>
            <person name="Brown C.T."/>
            <person name="Hug L.A."/>
            <person name="Sharon I."/>
            <person name="Castelle C.J."/>
            <person name="Probst A.J."/>
            <person name="Thomas B.C."/>
            <person name="Singh A."/>
            <person name="Wilkins M.J."/>
            <person name="Karaoz U."/>
            <person name="Brodie E.L."/>
            <person name="Williams K.H."/>
            <person name="Hubbard S.S."/>
            <person name="Banfield J.F."/>
        </authorList>
    </citation>
    <scope>NUCLEOTIDE SEQUENCE [LARGE SCALE GENOMIC DNA]</scope>
</reference>
<dbReference type="InterPro" id="IPR016084">
    <property type="entry name" value="Haem_Oase-like_multi-hlx"/>
</dbReference>
<accession>A0A1F6GEE5</accession>
<dbReference type="Proteomes" id="UP000178449">
    <property type="component" value="Unassembled WGS sequence"/>
</dbReference>
<organism evidence="1 2">
    <name type="scientific">Candidatus Lambdaproteobacteria bacterium RIFOXYD2_FULL_50_16</name>
    <dbReference type="NCBI Taxonomy" id="1817772"/>
    <lineage>
        <taxon>Bacteria</taxon>
        <taxon>Pseudomonadati</taxon>
        <taxon>Pseudomonadota</taxon>
        <taxon>Candidatus Lambdaproteobacteria</taxon>
    </lineage>
</organism>
<protein>
    <recommendedName>
        <fullName evidence="3">Heme oxygenase</fullName>
    </recommendedName>
</protein>
<dbReference type="AlphaFoldDB" id="A0A1F6GEE5"/>
<proteinExistence type="predicted"/>
<dbReference type="SUPFAM" id="SSF48613">
    <property type="entry name" value="Heme oxygenase-like"/>
    <property type="match status" value="1"/>
</dbReference>
<comment type="caution">
    <text evidence="1">The sequence shown here is derived from an EMBL/GenBank/DDBJ whole genome shotgun (WGS) entry which is preliminary data.</text>
</comment>
<sequence>MDFPFERIAPLRQVLKEHPVYQAVNTMEQLRRFMERHVFSVWDFMSLVKTIQAEIAPHGYPWGPGKNPMIQRFINEIVLEEETDIAPDKKTYLSHFEMYISAMEEVGANTSVVRAFSRLAKIKGFDIAYRDVEVPKASLEFMQTTFGFIKQGKPHKVAAAFALGREHIIPTMFRSLLAKMNCTESQAPYFHYYLERHILLDQDHHGPLSMQTLFELCKEDPRLIKEAEEAAVQAIEARIRFWDQVVIDLSKTN</sequence>
<dbReference type="InterPro" id="IPR024423">
    <property type="entry name" value="DUF3050"/>
</dbReference>
<gene>
    <name evidence="1" type="ORF">A2527_01825</name>
</gene>
<evidence type="ECO:0008006" key="3">
    <source>
        <dbReference type="Google" id="ProtNLM"/>
    </source>
</evidence>
<dbReference type="STRING" id="1817772.A2527_01825"/>
<name>A0A1F6GEE5_9PROT</name>